<name>A0ABV6DM45_9BACL</name>
<evidence type="ECO:0000313" key="5">
    <source>
        <dbReference type="Proteomes" id="UP001589776"/>
    </source>
</evidence>
<dbReference type="Pfam" id="PF12245">
    <property type="entry name" value="Big_3_2"/>
    <property type="match status" value="1"/>
</dbReference>
<gene>
    <name evidence="4" type="ORF">ACFFK0_14825</name>
</gene>
<evidence type="ECO:0000313" key="4">
    <source>
        <dbReference type="EMBL" id="MFC0213716.1"/>
    </source>
</evidence>
<feature type="domain" description="Pesticidal crystal protein Cry22Aa Ig-like" evidence="3">
    <location>
        <begin position="1757"/>
        <end position="1823"/>
    </location>
</feature>
<dbReference type="Proteomes" id="UP001589776">
    <property type="component" value="Unassembled WGS sequence"/>
</dbReference>
<dbReference type="Gene3D" id="2.60.40.10">
    <property type="entry name" value="Immunoglobulins"/>
    <property type="match status" value="1"/>
</dbReference>
<dbReference type="RefSeq" id="WP_377471041.1">
    <property type="nucleotide sequence ID" value="NZ_JBHLWN010000060.1"/>
</dbReference>
<proteinExistence type="predicted"/>
<keyword evidence="1" id="KW-0732">Signal</keyword>
<accession>A0ABV6DM45</accession>
<dbReference type="InterPro" id="IPR013783">
    <property type="entry name" value="Ig-like_fold"/>
</dbReference>
<dbReference type="InterPro" id="IPR022038">
    <property type="entry name" value="Ig-like_bact"/>
</dbReference>
<dbReference type="InterPro" id="IPR032179">
    <property type="entry name" value="Cry22Aa_Ig-like"/>
</dbReference>
<evidence type="ECO:0000256" key="1">
    <source>
        <dbReference type="SAM" id="SignalP"/>
    </source>
</evidence>
<dbReference type="Pfam" id="PF16403">
    <property type="entry name" value="Bact_surface_Ig-like"/>
    <property type="match status" value="1"/>
</dbReference>
<protein>
    <submittedName>
        <fullName evidence="4">Immunoglobulin-like domain-containing protein</fullName>
    </submittedName>
</protein>
<keyword evidence="5" id="KW-1185">Reference proteome</keyword>
<sequence>MRKSRKARKRQSAAQQRKLKAARYVPAKAITGLSAALGVAFTLAVLPAHAATPSTGEILIKNSTSPGVPGENNFRYFSPASLTEGVDTGTLYSGNSTVVQPNGSMSNWKATFRMSLSAVQQAVDKGDMRVQVNFDGRSFDNWDNDLLEAAIRSIDPFGTATKLIGYGEDEGSDEFNNVMDWKTINSPWFNLAPGTRDIELYFYSTDGETGDNLTGVRNIQVYLADQLAPKLSKVTVNNAPGTYKAGDTITFNLQFDEPVKVNTALKIPMNSGGQAVYQSGNLTNTLTYTYTVGATDQQSAFNLQGGSALNTASNMLYITDLAGNALSEQTSGFATDFTAKSIAVDGGPPQIAQITASKSNTALKAGDTVDLTVRFGETVNVSGSASSIMLQLNNGASVPALSVGNGLNELNFRYTVAASGQDTAQLAVTGLTGGTITDPAGNALVRTIQGSQLTGLRVDTTAPAVQIAAPPATYGKSVSLNVAVTDANGSGPKSFRYYWSADANPPADWGASGIGEVLTDSLNIPSPTGVTGEYYLHVRGYDSVGNSKDGKVKVFLDNSAPTVTFTPDGSALFAKSHSVTVRAADAQAGLNGTGFQYQWLSGGAAIDESGWRTDGSLGTALASAPTGASATGRWKLAVRLTDQAGNTADAVSLPFEVDRTGPQITVTPDGSISYKKSYAIRAEALDAAGVQSVSYQWSDSGATPDANDSGWLLTAGDGTIGTMPVHEEQSYLHIKAVDAAGNVAYTQKTFRFDLTAPTVAFEPNGSGIPAKSASPAVTILDPGGKNAVTSYYQWKPLNEAVQEADWRPVDSTGFVKTGGDGLWVLHVKATDAEGNSAQAQSEPFLLDNSAPIGSLEAVKPFTNVPAARVRLLTQEPFERRNQLQYQLSTDGGASWSPWSGFVDETDVTLPDLEGRYTILLKLRDYSGNESGVYSTAIVLDKTKPAATVQYSTTGWTKSPVTASLTNLQDPGGSASDKIKIVSSGGSTHTFTANGAFDFVIEDEAGNRETVTAQVGNIYDETVTVRMNPEGSPTPAKSALIEVTVDNSSGEAVDPKLQYQWSRELTPADDQWVSAATTAWDHPADNLHAELELVEADGVSVTKDVYRFMASGGDGSWYLHVKAVDRGDLPTVRTSQAVVLDNTAPQAAVVYSPAPGTPTGNPVVARLQSAENIAITQPASGDNYYVFEQNGSFTFNFRDAAGNAGTAEANVDWIDPALKTVSIAYSTLAPTNGPVTVTISANGDPAKELVQVLFPDSMRPQLIEQSVTQAVYQVEDNGSFSVLWKYAGSAELEAPLQGQVTNIDKEAPSASLTYSRTGWTNQNVSVTANVYDNAGQVTLIEGGSQGFTHLFTENGERTFIFRDQAGNEGRATAAVYGIDKLPPTARIEYSVPANQWTNGEVVATLIMDEQQGQSPQRVINNNGSPTYTFKDNGEFTFVVQDEAGNTQTFKASVANIDRTAPTATVVYDRDPARKTREAVTASIRFGPDQSPIAVTNNAGGLSYTFTENGTFTFEYKDAAGNTDTVTAVVSNIDREGPTAELSYSRVMATNKDVVVTIQPSEPVTILTNSGRKDYTFTQNGTFDFVMVDEAGNQGTVTADVYWIDKQAPTGSLAYSTTAPTSEPVVVTLTADEPIYVTNNQTKPQRVFYQNGSYVFTFMDKVGNTSSVTAVVSNIDSTPPEANVTYSTTGLTNEPVIATVSSNEPFTVVNNGGSTQYRFTDNGVFTFVIRDALGNTTSVDAKVSNIDRTPPRLKPGTTQPLVFKQNGAFSLADVQALDERDGDLTSQISVNLNGFDIARPGTYTVEYSVSDRAGNTAKLQRTVTVVGMNEKQLFINGELVGNQPITVAGAKVKFEFVNAEGELNVMWKKGRLTRGEMKNDAFELAGTELTAPVLGWYTFYIQDQERSTKLVHVYISSLQ</sequence>
<feature type="chain" id="PRO_5047184256" evidence="1">
    <location>
        <begin position="51"/>
        <end position="1917"/>
    </location>
</feature>
<comment type="caution">
    <text evidence="4">The sequence shown here is derived from an EMBL/GenBank/DDBJ whole genome shotgun (WGS) entry which is preliminary data.</text>
</comment>
<dbReference type="EMBL" id="JBHLWN010000060">
    <property type="protein sequence ID" value="MFC0213716.1"/>
    <property type="molecule type" value="Genomic_DNA"/>
</dbReference>
<feature type="signal peptide" evidence="1">
    <location>
        <begin position="1"/>
        <end position="50"/>
    </location>
</feature>
<reference evidence="4 5" key="1">
    <citation type="submission" date="2024-09" db="EMBL/GenBank/DDBJ databases">
        <authorList>
            <person name="Sun Q."/>
            <person name="Mori K."/>
        </authorList>
    </citation>
    <scope>NUCLEOTIDE SEQUENCE [LARGE SCALE GENOMIC DNA]</scope>
    <source>
        <strain evidence="4 5">CCM 7759</strain>
    </source>
</reference>
<organism evidence="4 5">
    <name type="scientific">Paenibacillus chartarius</name>
    <dbReference type="NCBI Taxonomy" id="747481"/>
    <lineage>
        <taxon>Bacteria</taxon>
        <taxon>Bacillati</taxon>
        <taxon>Bacillota</taxon>
        <taxon>Bacilli</taxon>
        <taxon>Bacillales</taxon>
        <taxon>Paenibacillaceae</taxon>
        <taxon>Paenibacillus</taxon>
    </lineage>
</organism>
<feature type="domain" description="Ig-like" evidence="2">
    <location>
        <begin position="1365"/>
        <end position="1456"/>
    </location>
</feature>
<evidence type="ECO:0000259" key="2">
    <source>
        <dbReference type="Pfam" id="PF12245"/>
    </source>
</evidence>
<evidence type="ECO:0000259" key="3">
    <source>
        <dbReference type="Pfam" id="PF16403"/>
    </source>
</evidence>